<dbReference type="RefSeq" id="WP_015808565.1">
    <property type="nucleotide sequence ID" value="NC_013061.1"/>
</dbReference>
<dbReference type="OrthoDB" id="9770625at2"/>
<dbReference type="STRING" id="485917.Phep_2753"/>
<keyword evidence="3" id="KW-0813">Transport</keyword>
<comment type="subcellular location">
    <subcellularLocation>
        <location evidence="1">Periplasm</location>
    </subcellularLocation>
</comment>
<dbReference type="AlphaFoldDB" id="C6Y127"/>
<dbReference type="InterPro" id="IPR006059">
    <property type="entry name" value="SBP"/>
</dbReference>
<organism evidence="5 6">
    <name type="scientific">Pedobacter heparinus (strain ATCC 13125 / DSM 2366 / CIP 104194 / JCM 7457 / NBRC 12017 / NCIMB 9290 / NRRL B-14731 / HIM 762-3)</name>
    <dbReference type="NCBI Taxonomy" id="485917"/>
    <lineage>
        <taxon>Bacteria</taxon>
        <taxon>Pseudomonadati</taxon>
        <taxon>Bacteroidota</taxon>
        <taxon>Sphingobacteriia</taxon>
        <taxon>Sphingobacteriales</taxon>
        <taxon>Sphingobacteriaceae</taxon>
        <taxon>Pedobacter</taxon>
    </lineage>
</organism>
<dbReference type="InterPro" id="IPR050490">
    <property type="entry name" value="Bact_solute-bd_prot1"/>
</dbReference>
<evidence type="ECO:0000256" key="3">
    <source>
        <dbReference type="ARBA" id="ARBA00022448"/>
    </source>
</evidence>
<keyword evidence="4" id="KW-0732">Signal</keyword>
<dbReference type="PANTHER" id="PTHR43649">
    <property type="entry name" value="ARABINOSE-BINDING PROTEIN-RELATED"/>
    <property type="match status" value="1"/>
</dbReference>
<protein>
    <submittedName>
        <fullName evidence="5">Extracellular solute-binding protein family 1</fullName>
    </submittedName>
</protein>
<evidence type="ECO:0000313" key="5">
    <source>
        <dbReference type="EMBL" id="ACU04954.1"/>
    </source>
</evidence>
<dbReference type="EMBL" id="CP001681">
    <property type="protein sequence ID" value="ACU04954.1"/>
    <property type="molecule type" value="Genomic_DNA"/>
</dbReference>
<dbReference type="SMR" id="C6Y127"/>
<dbReference type="Pfam" id="PF01547">
    <property type="entry name" value="SBP_bac_1"/>
    <property type="match status" value="1"/>
</dbReference>
<dbReference type="HOGENOM" id="CLU_031285_9_1_10"/>
<evidence type="ECO:0000256" key="1">
    <source>
        <dbReference type="ARBA" id="ARBA00004418"/>
    </source>
</evidence>
<evidence type="ECO:0000313" key="6">
    <source>
        <dbReference type="Proteomes" id="UP000000852"/>
    </source>
</evidence>
<dbReference type="Proteomes" id="UP000000852">
    <property type="component" value="Chromosome"/>
</dbReference>
<evidence type="ECO:0000256" key="4">
    <source>
        <dbReference type="ARBA" id="ARBA00022729"/>
    </source>
</evidence>
<proteinExistence type="inferred from homology"/>
<reference evidence="5 6" key="1">
    <citation type="journal article" date="2009" name="Stand. Genomic Sci.">
        <title>Complete genome sequence of Pedobacter heparinus type strain (HIM 762-3).</title>
        <authorList>
            <person name="Han C."/>
            <person name="Spring S."/>
            <person name="Lapidus A."/>
            <person name="Del Rio T.G."/>
            <person name="Tice H."/>
            <person name="Copeland A."/>
            <person name="Cheng J.F."/>
            <person name="Lucas S."/>
            <person name="Chen F."/>
            <person name="Nolan M."/>
            <person name="Bruce D."/>
            <person name="Goodwin L."/>
            <person name="Pitluck S."/>
            <person name="Ivanova N."/>
            <person name="Mavromatis K."/>
            <person name="Mikhailova N."/>
            <person name="Pati A."/>
            <person name="Chen A."/>
            <person name="Palaniappan K."/>
            <person name="Land M."/>
            <person name="Hauser L."/>
            <person name="Chang Y.J."/>
            <person name="Jeffries C.C."/>
            <person name="Saunders E."/>
            <person name="Chertkov O."/>
            <person name="Brettin T."/>
            <person name="Goker M."/>
            <person name="Rohde M."/>
            <person name="Bristow J."/>
            <person name="Eisen J.A."/>
            <person name="Markowitz V."/>
            <person name="Hugenholtz P."/>
            <person name="Kyrpides N.C."/>
            <person name="Klenk H.P."/>
            <person name="Detter J.C."/>
        </authorList>
    </citation>
    <scope>NUCLEOTIDE SEQUENCE [LARGE SCALE GENOMIC DNA]</scope>
    <source>
        <strain evidence="6">ATCC 13125 / DSM 2366 / CIP 104194 / JCM 7457 / NBRC 12017 / NCIMB 9290 / NRRL B-14731 / HIM 762-3</strain>
    </source>
</reference>
<comment type="similarity">
    <text evidence="2">Belongs to the bacterial solute-binding protein 1 family.</text>
</comment>
<gene>
    <name evidence="5" type="ordered locus">Phep_2753</name>
</gene>
<dbReference type="KEGG" id="phe:Phep_2753"/>
<sequence length="410" mass="45965">MNKEAIRIAVRKFAPFEAAMQKVWDSYCMYSGCTLQAELVPLDLHELHKATLGNDGLKKGEWDIAHINTDWLLEGYASEAFEILNPHLDANAPSAFPEGWSPSLLALQQFEEQVVGLPFHDGPECLSYRKDLFDDVAEQQRYLQQYRRDLKIPATWDEFRQVASFFYRPEQNLYGSVFACYPDGHNTVFDFCLQLWSRGGTLLDEEGKINIDTKAAAEGLDFYRQLLKDTKAVHPGSANYDSVQAGQAFARGEAALMINWFGFASVCEVDAASAVKGKVGVTSLPVSENNLPASLNVYWVYTIGSGSKHKQTAYDFLRFAVNEENDKQLTLEGGIGCRISTWKDSLVNELVPYYHKLEQLHKGAKTLPQKSNWAEIAAIIDVAVLKALNSELPAAEILRLAQEQIILIDK</sequence>
<keyword evidence="6" id="KW-1185">Reference proteome</keyword>
<name>C6Y127_PEDHD</name>
<accession>C6Y127</accession>
<dbReference type="Gene3D" id="3.40.190.10">
    <property type="entry name" value="Periplasmic binding protein-like II"/>
    <property type="match status" value="2"/>
</dbReference>
<dbReference type="SUPFAM" id="SSF53850">
    <property type="entry name" value="Periplasmic binding protein-like II"/>
    <property type="match status" value="1"/>
</dbReference>
<dbReference type="eggNOG" id="COG1653">
    <property type="taxonomic scope" value="Bacteria"/>
</dbReference>
<dbReference type="PANTHER" id="PTHR43649:SF34">
    <property type="entry name" value="ABC TRANSPORTER PERIPLASMIC-BINDING PROTEIN YCJN-RELATED"/>
    <property type="match status" value="1"/>
</dbReference>
<dbReference type="GO" id="GO:0042597">
    <property type="term" value="C:periplasmic space"/>
    <property type="evidence" value="ECO:0007669"/>
    <property type="project" value="UniProtKB-SubCell"/>
</dbReference>
<evidence type="ECO:0000256" key="2">
    <source>
        <dbReference type="ARBA" id="ARBA00008520"/>
    </source>
</evidence>